<accession>A0A9P8TKL3</accession>
<dbReference type="Proteomes" id="UP000774326">
    <property type="component" value="Unassembled WGS sequence"/>
</dbReference>
<dbReference type="Pfam" id="PF08695">
    <property type="entry name" value="Coa1"/>
    <property type="match status" value="1"/>
</dbReference>
<comment type="caution">
    <text evidence="1">The sequence shown here is derived from an EMBL/GenBank/DDBJ whole genome shotgun (WGS) entry which is preliminary data.</text>
</comment>
<organism evidence="1 2">
    <name type="scientific">Wickerhamomyces pijperi</name>
    <name type="common">Yeast</name>
    <name type="synonym">Pichia pijperi</name>
    <dbReference type="NCBI Taxonomy" id="599730"/>
    <lineage>
        <taxon>Eukaryota</taxon>
        <taxon>Fungi</taxon>
        <taxon>Dikarya</taxon>
        <taxon>Ascomycota</taxon>
        <taxon>Saccharomycotina</taxon>
        <taxon>Saccharomycetes</taxon>
        <taxon>Phaffomycetales</taxon>
        <taxon>Wickerhamomycetaceae</taxon>
        <taxon>Wickerhamomyces</taxon>
    </lineage>
</organism>
<protein>
    <recommendedName>
        <fullName evidence="3">Cytochrome c oxidase assembly factor 1</fullName>
    </recommendedName>
</protein>
<dbReference type="PANTHER" id="PTHR28523">
    <property type="entry name" value="CYTOCHROME C OXIDASE ASSEMBLY FACTOR 1"/>
    <property type="match status" value="1"/>
</dbReference>
<dbReference type="GO" id="GO:0033617">
    <property type="term" value="P:mitochondrial respiratory chain complex IV assembly"/>
    <property type="evidence" value="ECO:0007669"/>
    <property type="project" value="InterPro"/>
</dbReference>
<dbReference type="GO" id="GO:0005743">
    <property type="term" value="C:mitochondrial inner membrane"/>
    <property type="evidence" value="ECO:0007669"/>
    <property type="project" value="TreeGrafter"/>
</dbReference>
<dbReference type="AlphaFoldDB" id="A0A9P8TKL3"/>
<evidence type="ECO:0008006" key="3">
    <source>
        <dbReference type="Google" id="ProtNLM"/>
    </source>
</evidence>
<sequence length="201" mass="23094">MFSLLRLSTALPTGLRVSRSSIIGLKPLQTVTSLNRTNLIKPTNYGLRYQSTQPIKKQMVIERELPDPLKEVRSNRYKFIAFVTLMGISSFLIFNYEKLNSPIVTTTLHFLRRSQTMKDVLGEKIDFASAFPWVRGQLNQVQGKVNIEFHVKGTKGEGKIKLRADREDRLSDFLIHEWCLIDDKDGKVYDLLEDDTVDFAV</sequence>
<evidence type="ECO:0000313" key="1">
    <source>
        <dbReference type="EMBL" id="KAH3682204.1"/>
    </source>
</evidence>
<dbReference type="InterPro" id="IPR042432">
    <property type="entry name" value="Coa1_fungi"/>
</dbReference>
<evidence type="ECO:0000313" key="2">
    <source>
        <dbReference type="Proteomes" id="UP000774326"/>
    </source>
</evidence>
<proteinExistence type="predicted"/>
<gene>
    <name evidence="1" type="ORF">WICPIJ_006825</name>
</gene>
<name>A0A9P8TKL3_WICPI</name>
<reference evidence="1" key="1">
    <citation type="journal article" date="2021" name="Open Biol.">
        <title>Shared evolutionary footprints suggest mitochondrial oxidative damage underlies multiple complex I losses in fungi.</title>
        <authorList>
            <person name="Schikora-Tamarit M.A."/>
            <person name="Marcet-Houben M."/>
            <person name="Nosek J."/>
            <person name="Gabaldon T."/>
        </authorList>
    </citation>
    <scope>NUCLEOTIDE SEQUENCE</scope>
    <source>
        <strain evidence="1">CBS2887</strain>
    </source>
</reference>
<reference evidence="1" key="2">
    <citation type="submission" date="2021-01" db="EMBL/GenBank/DDBJ databases">
        <authorList>
            <person name="Schikora-Tamarit M.A."/>
        </authorList>
    </citation>
    <scope>NUCLEOTIDE SEQUENCE</scope>
    <source>
        <strain evidence="1">CBS2887</strain>
    </source>
</reference>
<dbReference type="EMBL" id="JAEUBG010003860">
    <property type="protein sequence ID" value="KAH3682204.1"/>
    <property type="molecule type" value="Genomic_DNA"/>
</dbReference>
<dbReference type="PANTHER" id="PTHR28523:SF1">
    <property type="entry name" value="CYTOCHROME C OXIDASE ASSEMBLY FACTOR 1"/>
    <property type="match status" value="1"/>
</dbReference>
<dbReference type="InterPro" id="IPR014807">
    <property type="entry name" value="Coa1"/>
</dbReference>
<keyword evidence="2" id="KW-1185">Reference proteome</keyword>
<dbReference type="OrthoDB" id="2100652at2759"/>